<dbReference type="EMBL" id="CAJVQC010024711">
    <property type="protein sequence ID" value="CAG8727490.1"/>
    <property type="molecule type" value="Genomic_DNA"/>
</dbReference>
<proteinExistence type="predicted"/>
<protein>
    <submittedName>
        <fullName evidence="1">15105_t:CDS:1</fullName>
    </submittedName>
</protein>
<sequence length="348" mass="39436">TLKGLNAQRAIVGVEPHWSMKGRTSNILILTNNFLGFEIPSANSPLHHEIGPILPDTFPGLTPVLDSFLTTHSRTIYFAFGTNAIIPPQKVIIILKSFLELIDQNVIDGVIWSYGNTDITNFPHLINSSIPLSTILNNEHPHIHISKHLPQFAILSHENTKVFLSHGDMNSCHESMYTATRMLVLPIFDDQHRNTEKLELAGIALRLSKINLQVDDIVSKIKRLLNEEIFKKNAERLQFLAKVNSKRKYRGADLIEIMMNTVKYKGVKDENGGFKIDNENLLSDWITPDTRMCFIRGNYLDVYGVAFVIFLVLSGGFAYALLTIVRFFYLRFRSGNGNSQTSLKPKRE</sequence>
<reference evidence="1" key="1">
    <citation type="submission" date="2021-06" db="EMBL/GenBank/DDBJ databases">
        <authorList>
            <person name="Kallberg Y."/>
            <person name="Tangrot J."/>
            <person name="Rosling A."/>
        </authorList>
    </citation>
    <scope>NUCLEOTIDE SEQUENCE</scope>
    <source>
        <strain evidence="1">MA461A</strain>
    </source>
</reference>
<keyword evidence="2" id="KW-1185">Reference proteome</keyword>
<comment type="caution">
    <text evidence="1">The sequence shown here is derived from an EMBL/GenBank/DDBJ whole genome shotgun (WGS) entry which is preliminary data.</text>
</comment>
<dbReference type="Proteomes" id="UP000789920">
    <property type="component" value="Unassembled WGS sequence"/>
</dbReference>
<evidence type="ECO:0000313" key="2">
    <source>
        <dbReference type="Proteomes" id="UP000789920"/>
    </source>
</evidence>
<gene>
    <name evidence="1" type="ORF">RPERSI_LOCUS11827</name>
</gene>
<organism evidence="1 2">
    <name type="scientific">Racocetra persica</name>
    <dbReference type="NCBI Taxonomy" id="160502"/>
    <lineage>
        <taxon>Eukaryota</taxon>
        <taxon>Fungi</taxon>
        <taxon>Fungi incertae sedis</taxon>
        <taxon>Mucoromycota</taxon>
        <taxon>Glomeromycotina</taxon>
        <taxon>Glomeromycetes</taxon>
        <taxon>Diversisporales</taxon>
        <taxon>Gigasporaceae</taxon>
        <taxon>Racocetra</taxon>
    </lineage>
</organism>
<accession>A0ACA9PWI8</accession>
<evidence type="ECO:0000313" key="1">
    <source>
        <dbReference type="EMBL" id="CAG8727490.1"/>
    </source>
</evidence>
<feature type="non-terminal residue" evidence="1">
    <location>
        <position position="1"/>
    </location>
</feature>
<name>A0ACA9PWI8_9GLOM</name>